<comment type="caution">
    <text evidence="1">The sequence shown here is derived from an EMBL/GenBank/DDBJ whole genome shotgun (WGS) entry which is preliminary data.</text>
</comment>
<accession>A0AAV3WI24</accession>
<proteinExistence type="predicted"/>
<dbReference type="RefSeq" id="WP_114836937.1">
    <property type="nucleotide sequence ID" value="NZ_BJUJ01000067.1"/>
</dbReference>
<reference evidence="1 2" key="1">
    <citation type="submission" date="2019-07" db="EMBL/GenBank/DDBJ databases">
        <title>Whole genome shotgun sequence of Acinetobacter johnsonii NBRC 102197.</title>
        <authorList>
            <person name="Hosoyama A."/>
            <person name="Uohara A."/>
            <person name="Ohji S."/>
            <person name="Ichikawa N."/>
        </authorList>
    </citation>
    <scope>NUCLEOTIDE SEQUENCE [LARGE SCALE GENOMIC DNA]</scope>
    <source>
        <strain evidence="1 2">NBRC 102197</strain>
    </source>
</reference>
<evidence type="ECO:0000313" key="2">
    <source>
        <dbReference type="Proteomes" id="UP000321274"/>
    </source>
</evidence>
<name>A0AAV3WI24_ACIJO</name>
<dbReference type="Proteomes" id="UP000321274">
    <property type="component" value="Unassembled WGS sequence"/>
</dbReference>
<dbReference type="EMBL" id="BJUJ01000067">
    <property type="protein sequence ID" value="GEK44944.1"/>
    <property type="molecule type" value="Genomic_DNA"/>
</dbReference>
<evidence type="ECO:0008006" key="3">
    <source>
        <dbReference type="Google" id="ProtNLM"/>
    </source>
</evidence>
<evidence type="ECO:0000313" key="1">
    <source>
        <dbReference type="EMBL" id="GEK44944.1"/>
    </source>
</evidence>
<gene>
    <name evidence="1" type="ORF">AJO04nite_22020</name>
</gene>
<dbReference type="AlphaFoldDB" id="A0AAV3WI24"/>
<dbReference type="InterPro" id="IPR014974">
    <property type="entry name" value="DUF1833"/>
</dbReference>
<protein>
    <recommendedName>
        <fullName evidence="3">DUF1833 domain-containing protein</fullName>
    </recommendedName>
</protein>
<dbReference type="Pfam" id="PF08875">
    <property type="entry name" value="DUF1833"/>
    <property type="match status" value="1"/>
</dbReference>
<sequence>MTDYTSFFLNNHGGAVVLECLEITHPSFNEPARFIKNDTDGVIAEGQSYEYQPMSIKRNNVSNDLEQQLSITLADMEDHFFKQVINTMDSNTRPSVVFKLFSDQDLEMPLMTMQKLEIASLSKDSAGLATFDAQAPELNSVKTGRIYTLEDFPLLQGI</sequence>
<organism evidence="1 2">
    <name type="scientific">Acinetobacter johnsonii</name>
    <dbReference type="NCBI Taxonomy" id="40214"/>
    <lineage>
        <taxon>Bacteria</taxon>
        <taxon>Pseudomonadati</taxon>
        <taxon>Pseudomonadota</taxon>
        <taxon>Gammaproteobacteria</taxon>
        <taxon>Moraxellales</taxon>
        <taxon>Moraxellaceae</taxon>
        <taxon>Acinetobacter</taxon>
    </lineage>
</organism>